<reference evidence="3" key="1">
    <citation type="journal article" date="2020" name="mSystems">
        <title>Genome- and Community-Level Interaction Insights into Carbon Utilization and Element Cycling Functions of Hydrothermarchaeota in Hydrothermal Sediment.</title>
        <authorList>
            <person name="Zhou Z."/>
            <person name="Liu Y."/>
            <person name="Xu W."/>
            <person name="Pan J."/>
            <person name="Luo Z.H."/>
            <person name="Li M."/>
        </authorList>
    </citation>
    <scope>NUCLEOTIDE SEQUENCE [LARGE SCALE GENOMIC DNA]</scope>
    <source>
        <strain evidence="3">SpSt-500</strain>
    </source>
</reference>
<comment type="caution">
    <text evidence="3">The sequence shown here is derived from an EMBL/GenBank/DDBJ whole genome shotgun (WGS) entry which is preliminary data.</text>
</comment>
<dbReference type="InterPro" id="IPR025420">
    <property type="entry name" value="DUF4143"/>
</dbReference>
<gene>
    <name evidence="3" type="ORF">ENS56_07590</name>
</gene>
<dbReference type="Pfam" id="PF13173">
    <property type="entry name" value="AAA_14"/>
    <property type="match status" value="1"/>
</dbReference>
<dbReference type="CDD" id="cd00009">
    <property type="entry name" value="AAA"/>
    <property type="match status" value="1"/>
</dbReference>
<dbReference type="AlphaFoldDB" id="A0A832CXD8"/>
<accession>A0A832CXD8</accession>
<feature type="domain" description="AAA" evidence="1">
    <location>
        <begin position="20"/>
        <end position="150"/>
    </location>
</feature>
<protein>
    <submittedName>
        <fullName evidence="3">ATP-binding protein</fullName>
    </submittedName>
</protein>
<dbReference type="InterPro" id="IPR041682">
    <property type="entry name" value="AAA_14"/>
</dbReference>
<name>A0A832CXD8_9BACT</name>
<evidence type="ECO:0000313" key="3">
    <source>
        <dbReference type="EMBL" id="HGT47881.1"/>
    </source>
</evidence>
<dbReference type="SUPFAM" id="SSF52540">
    <property type="entry name" value="P-loop containing nucleoside triphosphate hydrolases"/>
    <property type="match status" value="1"/>
</dbReference>
<dbReference type="PANTHER" id="PTHR43566">
    <property type="entry name" value="CONSERVED PROTEIN"/>
    <property type="match status" value="1"/>
</dbReference>
<keyword evidence="3" id="KW-0547">Nucleotide-binding</keyword>
<feature type="domain" description="DUF4143" evidence="2">
    <location>
        <begin position="195"/>
        <end position="351"/>
    </location>
</feature>
<dbReference type="EMBL" id="DSVI01000008">
    <property type="protein sequence ID" value="HGT47881.1"/>
    <property type="molecule type" value="Genomic_DNA"/>
</dbReference>
<dbReference type="Pfam" id="PF13635">
    <property type="entry name" value="DUF4143"/>
    <property type="match status" value="1"/>
</dbReference>
<organism evidence="3">
    <name type="scientific">Ignavibacterium album</name>
    <dbReference type="NCBI Taxonomy" id="591197"/>
    <lineage>
        <taxon>Bacteria</taxon>
        <taxon>Pseudomonadati</taxon>
        <taxon>Ignavibacteriota</taxon>
        <taxon>Ignavibacteria</taxon>
        <taxon>Ignavibacteriales</taxon>
        <taxon>Ignavibacteriaceae</taxon>
        <taxon>Ignavibacterium</taxon>
    </lineage>
</organism>
<sequence>MYERKQLKIIQSRLAERKNLIQVITGPRQVGKTTLAIQLTKKINVPFHFVSADAVPSSNTIWIQQQWDFVRTKLKTSGSNTYLLIIDEVQKINNWSELIKKEWDKDRRNSLNIRVILLGSSTLLISKGLSESLMGRFELIQLPHWSYSEMSDAFGFTANDFVYFGSYPGSAHLISDESRWKDYIRNSIIEPTISKDILQLTNIQKPALLKNLFELGCIFSGEVLSYTKILGQLTDAGNTTTLAQYQKLLDEVWLLSGLQKFSGSKIKSRSSSPKWMVYNTSLSSVYEDLNFKSIKNDQVKWGRKVEQTIGAHLINSARVNNFNVYYWRDVNEEVDFVIQKNNKIIPIEVKIGRVKSHKGLIVFSKKFNIKKSVLVSDEAFKWEDLLKLDVIDLF</sequence>
<dbReference type="PANTHER" id="PTHR43566:SF1">
    <property type="entry name" value="AAA+ ATPASE DOMAIN-CONTAINING PROTEIN"/>
    <property type="match status" value="1"/>
</dbReference>
<dbReference type="Gene3D" id="3.40.50.300">
    <property type="entry name" value="P-loop containing nucleotide triphosphate hydrolases"/>
    <property type="match status" value="1"/>
</dbReference>
<evidence type="ECO:0000259" key="2">
    <source>
        <dbReference type="Pfam" id="PF13635"/>
    </source>
</evidence>
<proteinExistence type="predicted"/>
<dbReference type="InterPro" id="IPR027417">
    <property type="entry name" value="P-loop_NTPase"/>
</dbReference>
<dbReference type="GO" id="GO:0005524">
    <property type="term" value="F:ATP binding"/>
    <property type="evidence" value="ECO:0007669"/>
    <property type="project" value="UniProtKB-KW"/>
</dbReference>
<keyword evidence="3" id="KW-0067">ATP-binding</keyword>
<evidence type="ECO:0000259" key="1">
    <source>
        <dbReference type="Pfam" id="PF13173"/>
    </source>
</evidence>